<keyword evidence="12" id="KW-1133">Transmembrane helix</keyword>
<dbReference type="Proteomes" id="UP001209570">
    <property type="component" value="Unassembled WGS sequence"/>
</dbReference>
<dbReference type="InterPro" id="IPR003591">
    <property type="entry name" value="Leu-rich_rpt_typical-subtyp"/>
</dbReference>
<keyword evidence="8" id="KW-0067">ATP-binding</keyword>
<dbReference type="EMBL" id="JAKCXM010000441">
    <property type="protein sequence ID" value="KAJ0394017.1"/>
    <property type="molecule type" value="Genomic_DNA"/>
</dbReference>
<dbReference type="EC" id="2.7.11.1" evidence="1"/>
<dbReference type="InterPro" id="IPR001611">
    <property type="entry name" value="Leu-rich_rpt"/>
</dbReference>
<feature type="chain" id="PRO_5041903256" description="non-specific serine/threonine protein kinase" evidence="13">
    <location>
        <begin position="38"/>
        <end position="935"/>
    </location>
</feature>
<dbReference type="InterPro" id="IPR001245">
    <property type="entry name" value="Ser-Thr/Tyr_kinase_cat_dom"/>
</dbReference>
<dbReference type="SUPFAM" id="SSF56112">
    <property type="entry name" value="Protein kinase-like (PK-like)"/>
    <property type="match status" value="1"/>
</dbReference>
<dbReference type="Pfam" id="PF07714">
    <property type="entry name" value="PK_Tyr_Ser-Thr"/>
    <property type="match status" value="1"/>
</dbReference>
<dbReference type="Pfam" id="PF13855">
    <property type="entry name" value="LRR_8"/>
    <property type="match status" value="1"/>
</dbReference>
<dbReference type="SMART" id="SM00369">
    <property type="entry name" value="LRR_TYP"/>
    <property type="match status" value="4"/>
</dbReference>
<comment type="catalytic activity">
    <reaction evidence="9">
        <text>L-threonyl-[protein] + ATP = O-phospho-L-threonyl-[protein] + ADP + H(+)</text>
        <dbReference type="Rhea" id="RHEA:46608"/>
        <dbReference type="Rhea" id="RHEA-COMP:11060"/>
        <dbReference type="Rhea" id="RHEA-COMP:11605"/>
        <dbReference type="ChEBI" id="CHEBI:15378"/>
        <dbReference type="ChEBI" id="CHEBI:30013"/>
        <dbReference type="ChEBI" id="CHEBI:30616"/>
        <dbReference type="ChEBI" id="CHEBI:61977"/>
        <dbReference type="ChEBI" id="CHEBI:456216"/>
        <dbReference type="EC" id="2.7.11.1"/>
    </reaction>
</comment>
<reference evidence="15" key="1">
    <citation type="submission" date="2021-12" db="EMBL/GenBank/DDBJ databases">
        <title>Prjna785345.</title>
        <authorList>
            <person name="Rujirawat T."/>
            <person name="Krajaejun T."/>
        </authorList>
    </citation>
    <scope>NUCLEOTIDE SEQUENCE</scope>
    <source>
        <strain evidence="15">Pi057C3</strain>
    </source>
</reference>
<evidence type="ECO:0000256" key="8">
    <source>
        <dbReference type="ARBA" id="ARBA00022840"/>
    </source>
</evidence>
<dbReference type="PANTHER" id="PTHR48005:SF13">
    <property type="entry name" value="SERINE_THREONINE-PROTEIN KINASE DDB_G0278509-RELATED"/>
    <property type="match status" value="1"/>
</dbReference>
<keyword evidence="3" id="KW-0433">Leucine-rich repeat</keyword>
<evidence type="ECO:0000313" key="15">
    <source>
        <dbReference type="EMBL" id="KAJ0394017.1"/>
    </source>
</evidence>
<keyword evidence="2" id="KW-0723">Serine/threonine-protein kinase</keyword>
<keyword evidence="6" id="KW-0547">Nucleotide-binding</keyword>
<evidence type="ECO:0000256" key="3">
    <source>
        <dbReference type="ARBA" id="ARBA00022614"/>
    </source>
</evidence>
<dbReference type="Gene3D" id="3.80.10.10">
    <property type="entry name" value="Ribonuclease Inhibitor"/>
    <property type="match status" value="2"/>
</dbReference>
<gene>
    <name evidence="15" type="ORF">P43SY_006849</name>
</gene>
<name>A0AAD5Q764_PYTIN</name>
<evidence type="ECO:0000256" key="13">
    <source>
        <dbReference type="SAM" id="SignalP"/>
    </source>
</evidence>
<evidence type="ECO:0000256" key="10">
    <source>
        <dbReference type="ARBA" id="ARBA00048679"/>
    </source>
</evidence>
<keyword evidence="16" id="KW-1185">Reference proteome</keyword>
<evidence type="ECO:0000259" key="14">
    <source>
        <dbReference type="PROSITE" id="PS50011"/>
    </source>
</evidence>
<dbReference type="PROSITE" id="PS50011">
    <property type="entry name" value="PROTEIN_KINASE_DOM"/>
    <property type="match status" value="1"/>
</dbReference>
<feature type="compositionally biased region" description="Basic and acidic residues" evidence="11">
    <location>
        <begin position="921"/>
        <end position="935"/>
    </location>
</feature>
<evidence type="ECO:0000256" key="4">
    <source>
        <dbReference type="ARBA" id="ARBA00022679"/>
    </source>
</evidence>
<accession>A0AAD5Q764</accession>
<sequence>MHDPQRRRHVRRRIPPQWARWTCLALLGVHSVRQCDAAAAQTIDSAWTPGRVSAIDLSIASGTLPPNVLTTRCGNRCAGVSDAVACVVDDQPNASCATTGPLGPGIACGSESTLCLSPARFRWRFEFSQDDELLSSRRNGQQPLYPDLGVAITLDARRVRSIEGLVLANDTTQLLLRTAQPDIHLDLPVTDSALIDWQFLELLSIQGLDLSGLTKAPPLFPRLVSLDLAGTRLARWPVVDAPLLSILDIHANDVAVLPARSLPSTLMVLNASFNKLKEFPADIQPSMERLFRLSLSHNSLPDLKEFPKLPGLKELFLASCDLAAVPTGLANLPMLEVLDLSNNSFALIPDSALPATLNTLIARNCGLTKLPNDFNIDKTWQLMDLSDNLLEPISREALPASLTELYLSKCMLTSLPLDLQDMRSSLQRLDVSTNRIEDVSLTNFSSLQYLNLRNNSLKSFPFDIFSMPQLRFLDLRDNAMANVTLSEEQIAFITTQLSDFAIDPQAFVTSLPCAEARVLRGVYSVCIRTEMRSDNSSGAPTTPPNPAETKSHGGTSAGVNIALAASIVVVFVLAVLLAKRRSKALRPSLDDQEYNALTTNRRDYAPIDMWEDPELLSWRVDVLAVSLVMQIGGGEHCAVWLARLRGESVVAKRLVPSKKPDKRLFQRFVMEIKVLGRLEHPNIVQFIGVTWTCNADLQMLLEFMSNGDLHGYLASTKCDASAKVWTSQKLSIAMDVANALAYLHSLEPPVSHRSLHSRNVLLDEAFTAKVANSGAYVDPKLEVMTCMSTTSSRSFAPELLSSRRHNSDGDAVDMYAFGILLLELDSHELPFSDVTLSNGQPLSEQAMLELLGTGALQPTISPNCPTPIARLILECVSFDPRERPTSSDALGRLELAADLCRPDSILTVDLHDSEAPLTDAYAERDSERARGPPAA</sequence>
<dbReference type="GO" id="GO:0004674">
    <property type="term" value="F:protein serine/threonine kinase activity"/>
    <property type="evidence" value="ECO:0007669"/>
    <property type="project" value="UniProtKB-KW"/>
</dbReference>
<comment type="caution">
    <text evidence="15">The sequence shown here is derived from an EMBL/GenBank/DDBJ whole genome shotgun (WGS) entry which is preliminary data.</text>
</comment>
<dbReference type="AlphaFoldDB" id="A0AAD5Q764"/>
<evidence type="ECO:0000256" key="2">
    <source>
        <dbReference type="ARBA" id="ARBA00022527"/>
    </source>
</evidence>
<protein>
    <recommendedName>
        <fullName evidence="1">non-specific serine/threonine protein kinase</fullName>
        <ecNumber evidence="1">2.7.11.1</ecNumber>
    </recommendedName>
</protein>
<keyword evidence="5" id="KW-0677">Repeat</keyword>
<dbReference type="PROSITE" id="PS51450">
    <property type="entry name" value="LRR"/>
    <property type="match status" value="2"/>
</dbReference>
<evidence type="ECO:0000256" key="7">
    <source>
        <dbReference type="ARBA" id="ARBA00022777"/>
    </source>
</evidence>
<dbReference type="SMART" id="SM00364">
    <property type="entry name" value="LRR_BAC"/>
    <property type="match status" value="6"/>
</dbReference>
<evidence type="ECO:0000256" key="6">
    <source>
        <dbReference type="ARBA" id="ARBA00022741"/>
    </source>
</evidence>
<feature type="region of interest" description="Disordered" evidence="11">
    <location>
        <begin position="533"/>
        <end position="553"/>
    </location>
</feature>
<dbReference type="InterPro" id="IPR000719">
    <property type="entry name" value="Prot_kinase_dom"/>
</dbReference>
<dbReference type="Gene3D" id="1.10.510.10">
    <property type="entry name" value="Transferase(Phosphotransferase) domain 1"/>
    <property type="match status" value="1"/>
</dbReference>
<dbReference type="InterPro" id="IPR011009">
    <property type="entry name" value="Kinase-like_dom_sf"/>
</dbReference>
<feature type="domain" description="Protein kinase" evidence="14">
    <location>
        <begin position="625"/>
        <end position="895"/>
    </location>
</feature>
<evidence type="ECO:0000256" key="9">
    <source>
        <dbReference type="ARBA" id="ARBA00047899"/>
    </source>
</evidence>
<keyword evidence="13" id="KW-0732">Signal</keyword>
<dbReference type="InterPro" id="IPR051420">
    <property type="entry name" value="Ser_Thr_Kinases_DiverseReg"/>
</dbReference>
<evidence type="ECO:0000313" key="16">
    <source>
        <dbReference type="Proteomes" id="UP001209570"/>
    </source>
</evidence>
<proteinExistence type="predicted"/>
<feature type="region of interest" description="Disordered" evidence="11">
    <location>
        <begin position="916"/>
        <end position="935"/>
    </location>
</feature>
<evidence type="ECO:0000256" key="5">
    <source>
        <dbReference type="ARBA" id="ARBA00022737"/>
    </source>
</evidence>
<evidence type="ECO:0000256" key="1">
    <source>
        <dbReference type="ARBA" id="ARBA00012513"/>
    </source>
</evidence>
<keyword evidence="7" id="KW-0418">Kinase</keyword>
<keyword evidence="12" id="KW-0812">Transmembrane</keyword>
<dbReference type="InterPro" id="IPR032675">
    <property type="entry name" value="LRR_dom_sf"/>
</dbReference>
<dbReference type="SUPFAM" id="SSF52058">
    <property type="entry name" value="L domain-like"/>
    <property type="match status" value="1"/>
</dbReference>
<keyword evidence="4" id="KW-0808">Transferase</keyword>
<comment type="catalytic activity">
    <reaction evidence="10">
        <text>L-seryl-[protein] + ATP = O-phospho-L-seryl-[protein] + ADP + H(+)</text>
        <dbReference type="Rhea" id="RHEA:17989"/>
        <dbReference type="Rhea" id="RHEA-COMP:9863"/>
        <dbReference type="Rhea" id="RHEA-COMP:11604"/>
        <dbReference type="ChEBI" id="CHEBI:15378"/>
        <dbReference type="ChEBI" id="CHEBI:29999"/>
        <dbReference type="ChEBI" id="CHEBI:30616"/>
        <dbReference type="ChEBI" id="CHEBI:83421"/>
        <dbReference type="ChEBI" id="CHEBI:456216"/>
        <dbReference type="EC" id="2.7.11.1"/>
    </reaction>
</comment>
<evidence type="ECO:0000256" key="12">
    <source>
        <dbReference type="SAM" id="Phobius"/>
    </source>
</evidence>
<feature type="signal peptide" evidence="13">
    <location>
        <begin position="1"/>
        <end position="37"/>
    </location>
</feature>
<dbReference type="PANTHER" id="PTHR48005">
    <property type="entry name" value="LEUCINE RICH REPEAT KINASE 2"/>
    <property type="match status" value="1"/>
</dbReference>
<organism evidence="15 16">
    <name type="scientific">Pythium insidiosum</name>
    <name type="common">Pythiosis disease agent</name>
    <dbReference type="NCBI Taxonomy" id="114742"/>
    <lineage>
        <taxon>Eukaryota</taxon>
        <taxon>Sar</taxon>
        <taxon>Stramenopiles</taxon>
        <taxon>Oomycota</taxon>
        <taxon>Peronosporomycetes</taxon>
        <taxon>Pythiales</taxon>
        <taxon>Pythiaceae</taxon>
        <taxon>Pythium</taxon>
    </lineage>
</organism>
<feature type="transmembrane region" description="Helical" evidence="12">
    <location>
        <begin position="557"/>
        <end position="578"/>
    </location>
</feature>
<keyword evidence="12" id="KW-0472">Membrane</keyword>
<evidence type="ECO:0000256" key="11">
    <source>
        <dbReference type="SAM" id="MobiDB-lite"/>
    </source>
</evidence>
<dbReference type="Gene3D" id="3.30.200.20">
    <property type="entry name" value="Phosphorylase Kinase, domain 1"/>
    <property type="match status" value="1"/>
</dbReference>
<dbReference type="GO" id="GO:0005524">
    <property type="term" value="F:ATP binding"/>
    <property type="evidence" value="ECO:0007669"/>
    <property type="project" value="UniProtKB-KW"/>
</dbReference>
<dbReference type="Pfam" id="PF00560">
    <property type="entry name" value="LRR_1"/>
    <property type="match status" value="1"/>
</dbReference>